<proteinExistence type="predicted"/>
<keyword evidence="3" id="KW-1185">Reference proteome</keyword>
<name>A0AAV5FC40_ELECO</name>
<organism evidence="2 3">
    <name type="scientific">Eleusine coracana subsp. coracana</name>
    <dbReference type="NCBI Taxonomy" id="191504"/>
    <lineage>
        <taxon>Eukaryota</taxon>
        <taxon>Viridiplantae</taxon>
        <taxon>Streptophyta</taxon>
        <taxon>Embryophyta</taxon>
        <taxon>Tracheophyta</taxon>
        <taxon>Spermatophyta</taxon>
        <taxon>Magnoliopsida</taxon>
        <taxon>Liliopsida</taxon>
        <taxon>Poales</taxon>
        <taxon>Poaceae</taxon>
        <taxon>PACMAD clade</taxon>
        <taxon>Chloridoideae</taxon>
        <taxon>Cynodonteae</taxon>
        <taxon>Eleusininae</taxon>
        <taxon>Eleusine</taxon>
    </lineage>
</organism>
<protein>
    <submittedName>
        <fullName evidence="2">Uncharacterized protein</fullName>
    </submittedName>
</protein>
<reference evidence="2" key="1">
    <citation type="journal article" date="2018" name="DNA Res.">
        <title>Multiple hybrid de novo genome assembly of finger millet, an orphan allotetraploid crop.</title>
        <authorList>
            <person name="Hatakeyama M."/>
            <person name="Aluri S."/>
            <person name="Balachadran M.T."/>
            <person name="Sivarajan S.R."/>
            <person name="Patrignani A."/>
            <person name="Gruter S."/>
            <person name="Poveda L."/>
            <person name="Shimizu-Inatsugi R."/>
            <person name="Baeten J."/>
            <person name="Francoijs K.J."/>
            <person name="Nataraja K.N."/>
            <person name="Reddy Y.A.N."/>
            <person name="Phadnis S."/>
            <person name="Ravikumar R.L."/>
            <person name="Schlapbach R."/>
            <person name="Sreeman S.M."/>
            <person name="Shimizu K.K."/>
        </authorList>
    </citation>
    <scope>NUCLEOTIDE SEQUENCE</scope>
</reference>
<feature type="compositionally biased region" description="Gly residues" evidence="1">
    <location>
        <begin position="61"/>
        <end position="74"/>
    </location>
</feature>
<dbReference type="AlphaFoldDB" id="A0AAV5FC40"/>
<comment type="caution">
    <text evidence="2">The sequence shown here is derived from an EMBL/GenBank/DDBJ whole genome shotgun (WGS) entry which is preliminary data.</text>
</comment>
<evidence type="ECO:0000313" key="2">
    <source>
        <dbReference type="EMBL" id="GJN31816.1"/>
    </source>
</evidence>
<gene>
    <name evidence="2" type="primary">gb20263</name>
    <name evidence="2" type="ORF">PR202_gb20263</name>
</gene>
<evidence type="ECO:0000256" key="1">
    <source>
        <dbReference type="SAM" id="MobiDB-lite"/>
    </source>
</evidence>
<feature type="compositionally biased region" description="Basic and acidic residues" evidence="1">
    <location>
        <begin position="106"/>
        <end position="115"/>
    </location>
</feature>
<feature type="region of interest" description="Disordered" evidence="1">
    <location>
        <begin position="36"/>
        <end position="127"/>
    </location>
</feature>
<dbReference type="EMBL" id="BQKI01000083">
    <property type="protein sequence ID" value="GJN31816.1"/>
    <property type="molecule type" value="Genomic_DNA"/>
</dbReference>
<evidence type="ECO:0000313" key="3">
    <source>
        <dbReference type="Proteomes" id="UP001054889"/>
    </source>
</evidence>
<feature type="compositionally biased region" description="Low complexity" evidence="1">
    <location>
        <begin position="75"/>
        <end position="87"/>
    </location>
</feature>
<sequence>MIGGPRHHRILPTAVANLAAASQGGTLNWNWKKAAAASRGVGRGANGKKGAPLGKEREGWGRGYGGRPDAGSGGSTTTTTAAGRGRAMGIWKPDEVRRSRTRRRDSRLPRFRDETVECGSGRGGHED</sequence>
<dbReference type="Proteomes" id="UP001054889">
    <property type="component" value="Unassembled WGS sequence"/>
</dbReference>
<accession>A0AAV5FC40</accession>
<reference evidence="2" key="2">
    <citation type="submission" date="2021-12" db="EMBL/GenBank/DDBJ databases">
        <title>Resequencing data analysis of finger millet.</title>
        <authorList>
            <person name="Hatakeyama M."/>
            <person name="Aluri S."/>
            <person name="Balachadran M.T."/>
            <person name="Sivarajan S.R."/>
            <person name="Poveda L."/>
            <person name="Shimizu-Inatsugi R."/>
            <person name="Schlapbach R."/>
            <person name="Sreeman S.M."/>
            <person name="Shimizu K.K."/>
        </authorList>
    </citation>
    <scope>NUCLEOTIDE SEQUENCE</scope>
</reference>